<evidence type="ECO:0000313" key="8">
    <source>
        <dbReference type="Ensembl" id="ENSHCOP00000011385.1"/>
    </source>
</evidence>
<reference evidence="8" key="1">
    <citation type="submission" date="2025-08" db="UniProtKB">
        <authorList>
            <consortium name="Ensembl"/>
        </authorList>
    </citation>
    <scope>IDENTIFICATION</scope>
</reference>
<accession>A0A3Q2Y1X8</accession>
<evidence type="ECO:0000256" key="3">
    <source>
        <dbReference type="ARBA" id="ARBA00009205"/>
    </source>
</evidence>
<evidence type="ECO:0000256" key="6">
    <source>
        <dbReference type="ARBA" id="ARBA00023212"/>
    </source>
</evidence>
<comment type="similarity">
    <text evidence="3">Belongs to the CFAP300 family.</text>
</comment>
<evidence type="ECO:0000256" key="5">
    <source>
        <dbReference type="ARBA" id="ARBA00022490"/>
    </source>
</evidence>
<name>A0A3Q2Y1X8_HIPCM</name>
<dbReference type="Proteomes" id="UP000264820">
    <property type="component" value="Unplaced"/>
</dbReference>
<dbReference type="OMA" id="FYHCYGV"/>
<dbReference type="OrthoDB" id="10259249at2759"/>
<protein>
    <recommendedName>
        <fullName evidence="4">Cilia- and flagella-associated protein 300</fullName>
    </recommendedName>
</protein>
<dbReference type="STRING" id="109280.ENSHCOP00000011385"/>
<dbReference type="Pfam" id="PF14926">
    <property type="entry name" value="CFAP300"/>
    <property type="match status" value="1"/>
</dbReference>
<dbReference type="RefSeq" id="XP_019739225.1">
    <property type="nucleotide sequence ID" value="XM_019883666.1"/>
</dbReference>
<dbReference type="GO" id="GO:0005930">
    <property type="term" value="C:axoneme"/>
    <property type="evidence" value="ECO:0007669"/>
    <property type="project" value="UniProtKB-SubCell"/>
</dbReference>
<comment type="subcellular location">
    <subcellularLocation>
        <location evidence="2">Cytoplasm</location>
        <location evidence="2">Cytoskeleton</location>
        <location evidence="2">Cilium axoneme</location>
    </subcellularLocation>
</comment>
<dbReference type="PANTHER" id="PTHR31078">
    <property type="entry name" value="CILIA- AND FLAGELLA-ASSOCIATED PROTEIN 300"/>
    <property type="match status" value="1"/>
</dbReference>
<evidence type="ECO:0000256" key="7">
    <source>
        <dbReference type="ARBA" id="ARBA00023273"/>
    </source>
</evidence>
<dbReference type="GeneID" id="109524078"/>
<evidence type="ECO:0000256" key="1">
    <source>
        <dbReference type="ARBA" id="ARBA00002404"/>
    </source>
</evidence>
<keyword evidence="7" id="KW-0966">Cell projection</keyword>
<evidence type="ECO:0000313" key="9">
    <source>
        <dbReference type="Proteomes" id="UP000264820"/>
    </source>
</evidence>
<evidence type="ECO:0000256" key="4">
    <source>
        <dbReference type="ARBA" id="ARBA00022174"/>
    </source>
</evidence>
<reference evidence="8" key="2">
    <citation type="submission" date="2025-09" db="UniProtKB">
        <authorList>
            <consortium name="Ensembl"/>
        </authorList>
    </citation>
    <scope>IDENTIFICATION</scope>
</reference>
<comment type="function">
    <text evidence="1">Cilium- and flagellum-specific protein that plays a role in axonemal structure organization and motility. May play a role in outer and inner dynein arm assembly.</text>
</comment>
<dbReference type="GeneTree" id="ENSGT00510000047559"/>
<keyword evidence="5" id="KW-0963">Cytoplasm</keyword>
<organism evidence="8 9">
    <name type="scientific">Hippocampus comes</name>
    <name type="common">Tiger tail seahorse</name>
    <dbReference type="NCBI Taxonomy" id="109280"/>
    <lineage>
        <taxon>Eukaryota</taxon>
        <taxon>Metazoa</taxon>
        <taxon>Chordata</taxon>
        <taxon>Craniata</taxon>
        <taxon>Vertebrata</taxon>
        <taxon>Euteleostomi</taxon>
        <taxon>Actinopterygii</taxon>
        <taxon>Neopterygii</taxon>
        <taxon>Teleostei</taxon>
        <taxon>Neoteleostei</taxon>
        <taxon>Acanthomorphata</taxon>
        <taxon>Syngnathiaria</taxon>
        <taxon>Syngnathiformes</taxon>
        <taxon>Syngnathoidei</taxon>
        <taxon>Syngnathidae</taxon>
        <taxon>Hippocampus</taxon>
    </lineage>
</organism>
<sequence>MSGDKHDFEHTFSFRPVPSRKFSFLEEKETVALLMKWSMLGRLSAQTFSFDQKFHLYDSDRFALCFFTDSSVLSSARTTVAWQSLDKPVTSVDVEVVPCTKVSMDLFDPIYTCGIVAPSGHIARCLHEVYPDYDKLREMLLDEDSENYHILGSAERGELLFRLFKHLCLGGALNQYEDTVEPYISVTKKMYKELISVQKDPETKKINVVSMVLKVRVCDESGQCYPGGRDEEQTFAYLIVDPFKRHVTLLCHSYGVGTMCL</sequence>
<dbReference type="CTD" id="85016"/>
<keyword evidence="9" id="KW-1185">Reference proteome</keyword>
<dbReference type="PANTHER" id="PTHR31078:SF1">
    <property type="entry name" value="CILIA- AND FLAGELLA-ASSOCIATED PROTEIN 300"/>
    <property type="match status" value="1"/>
</dbReference>
<dbReference type="Ensembl" id="ENSHCOT00000018091.1">
    <property type="protein sequence ID" value="ENSHCOP00000011385.1"/>
    <property type="gene ID" value="ENSHCOG00000014185.1"/>
</dbReference>
<evidence type="ECO:0000256" key="2">
    <source>
        <dbReference type="ARBA" id="ARBA00004430"/>
    </source>
</evidence>
<proteinExistence type="inferred from homology"/>
<dbReference type="AlphaFoldDB" id="A0A3Q2Y1X8"/>
<keyword evidence="6" id="KW-0206">Cytoskeleton</keyword>
<dbReference type="InterPro" id="IPR029416">
    <property type="entry name" value="CFAP300"/>
</dbReference>
<dbReference type="KEGG" id="hcq:109524078"/>